<dbReference type="InterPro" id="IPR003593">
    <property type="entry name" value="AAA+_ATPase"/>
</dbReference>
<feature type="domain" description="ABC transporter" evidence="4">
    <location>
        <begin position="10"/>
        <end position="245"/>
    </location>
</feature>
<evidence type="ECO:0000256" key="2">
    <source>
        <dbReference type="ARBA" id="ARBA00022741"/>
    </source>
</evidence>
<accession>A0A7C3ZBM7</accession>
<dbReference type="GO" id="GO:0015192">
    <property type="term" value="F:L-phenylalanine transmembrane transporter activity"/>
    <property type="evidence" value="ECO:0007669"/>
    <property type="project" value="TreeGrafter"/>
</dbReference>
<dbReference type="EMBL" id="DTMF01000270">
    <property type="protein sequence ID" value="HGF34913.1"/>
    <property type="molecule type" value="Genomic_DNA"/>
</dbReference>
<dbReference type="Gene3D" id="3.40.50.300">
    <property type="entry name" value="P-loop containing nucleotide triphosphate hydrolases"/>
    <property type="match status" value="1"/>
</dbReference>
<dbReference type="Pfam" id="PF12399">
    <property type="entry name" value="BCA_ABC_TP_C"/>
    <property type="match status" value="1"/>
</dbReference>
<sequence>MAAESLPACLELKGISKSFQGRRVLTDVSLTVRHGEIVGLIGPNGAGKTTLFNIITGLVRPDEGRVLFHGQDITGWPPHRVCHAGIARTFQIPQPFPEMSVLENVLIGLWFSQKPEAPLQDYYAEARELLALVGLGHKEAVPSGELNLMEKRRLEIARALATRPHLLLLDEVAAGLSPAAVRQIVDLVKELRERGLTLLVTDHYLNLTLGVSDRLLALDQGEVIAAGPPGEVIRHPEVASAYLGIRESKAAGGAAS</sequence>
<dbReference type="GO" id="GO:0015808">
    <property type="term" value="P:L-alanine transport"/>
    <property type="evidence" value="ECO:0007669"/>
    <property type="project" value="TreeGrafter"/>
</dbReference>
<dbReference type="InterPro" id="IPR051120">
    <property type="entry name" value="ABC_AA/LPS_Transport"/>
</dbReference>
<keyword evidence="1" id="KW-0813">Transport</keyword>
<keyword evidence="2" id="KW-0547">Nucleotide-binding</keyword>
<organism evidence="5">
    <name type="scientific">Desulfobacca acetoxidans</name>
    <dbReference type="NCBI Taxonomy" id="60893"/>
    <lineage>
        <taxon>Bacteria</taxon>
        <taxon>Pseudomonadati</taxon>
        <taxon>Thermodesulfobacteriota</taxon>
        <taxon>Desulfobaccia</taxon>
        <taxon>Desulfobaccales</taxon>
        <taxon>Desulfobaccaceae</taxon>
        <taxon>Desulfobacca</taxon>
    </lineage>
</organism>
<proteinExistence type="predicted"/>
<dbReference type="GO" id="GO:0005886">
    <property type="term" value="C:plasma membrane"/>
    <property type="evidence" value="ECO:0007669"/>
    <property type="project" value="TreeGrafter"/>
</dbReference>
<evidence type="ECO:0000256" key="3">
    <source>
        <dbReference type="ARBA" id="ARBA00022840"/>
    </source>
</evidence>
<dbReference type="InterPro" id="IPR027417">
    <property type="entry name" value="P-loop_NTPase"/>
</dbReference>
<evidence type="ECO:0000259" key="4">
    <source>
        <dbReference type="PROSITE" id="PS50893"/>
    </source>
</evidence>
<dbReference type="GO" id="GO:0042941">
    <property type="term" value="P:D-alanine transmembrane transport"/>
    <property type="evidence" value="ECO:0007669"/>
    <property type="project" value="TreeGrafter"/>
</dbReference>
<dbReference type="GO" id="GO:0016887">
    <property type="term" value="F:ATP hydrolysis activity"/>
    <property type="evidence" value="ECO:0007669"/>
    <property type="project" value="InterPro"/>
</dbReference>
<dbReference type="Pfam" id="PF00005">
    <property type="entry name" value="ABC_tran"/>
    <property type="match status" value="1"/>
</dbReference>
<dbReference type="GO" id="GO:0005524">
    <property type="term" value="F:ATP binding"/>
    <property type="evidence" value="ECO:0007669"/>
    <property type="project" value="UniProtKB-KW"/>
</dbReference>
<dbReference type="PANTHER" id="PTHR45772:SF7">
    <property type="entry name" value="AMINO ACID ABC TRANSPORTER ATP-BINDING PROTEIN"/>
    <property type="match status" value="1"/>
</dbReference>
<gene>
    <name evidence="5" type="ORF">ENW96_11105</name>
</gene>
<dbReference type="GO" id="GO:0015188">
    <property type="term" value="F:L-isoleucine transmembrane transporter activity"/>
    <property type="evidence" value="ECO:0007669"/>
    <property type="project" value="TreeGrafter"/>
</dbReference>
<dbReference type="SUPFAM" id="SSF52540">
    <property type="entry name" value="P-loop containing nucleoside triphosphate hydrolases"/>
    <property type="match status" value="1"/>
</dbReference>
<dbReference type="GO" id="GO:1903806">
    <property type="term" value="P:L-isoleucine import across plasma membrane"/>
    <property type="evidence" value="ECO:0007669"/>
    <property type="project" value="TreeGrafter"/>
</dbReference>
<dbReference type="GO" id="GO:0005304">
    <property type="term" value="F:L-valine transmembrane transporter activity"/>
    <property type="evidence" value="ECO:0007669"/>
    <property type="project" value="TreeGrafter"/>
</dbReference>
<dbReference type="GO" id="GO:1903805">
    <property type="term" value="P:L-valine import across plasma membrane"/>
    <property type="evidence" value="ECO:0007669"/>
    <property type="project" value="TreeGrafter"/>
</dbReference>
<dbReference type="CDD" id="cd03219">
    <property type="entry name" value="ABC_Mj1267_LivG_branched"/>
    <property type="match status" value="1"/>
</dbReference>
<dbReference type="PROSITE" id="PS50893">
    <property type="entry name" value="ABC_TRANSPORTER_2"/>
    <property type="match status" value="1"/>
</dbReference>
<protein>
    <submittedName>
        <fullName evidence="5">ABC transporter ATP-binding protein</fullName>
    </submittedName>
</protein>
<evidence type="ECO:0000256" key="1">
    <source>
        <dbReference type="ARBA" id="ARBA00022448"/>
    </source>
</evidence>
<keyword evidence="3 5" id="KW-0067">ATP-binding</keyword>
<comment type="caution">
    <text evidence="5">The sequence shown here is derived from an EMBL/GenBank/DDBJ whole genome shotgun (WGS) entry which is preliminary data.</text>
</comment>
<dbReference type="PANTHER" id="PTHR45772">
    <property type="entry name" value="CONSERVED COMPONENT OF ABC TRANSPORTER FOR NATURAL AMINO ACIDS-RELATED"/>
    <property type="match status" value="1"/>
</dbReference>
<dbReference type="SMART" id="SM00382">
    <property type="entry name" value="AAA"/>
    <property type="match status" value="1"/>
</dbReference>
<dbReference type="InterPro" id="IPR003439">
    <property type="entry name" value="ABC_transporter-like_ATP-bd"/>
</dbReference>
<reference evidence="5" key="1">
    <citation type="journal article" date="2020" name="mSystems">
        <title>Genome- and Community-Level Interaction Insights into Carbon Utilization and Element Cycling Functions of Hydrothermarchaeota in Hydrothermal Sediment.</title>
        <authorList>
            <person name="Zhou Z."/>
            <person name="Liu Y."/>
            <person name="Xu W."/>
            <person name="Pan J."/>
            <person name="Luo Z.H."/>
            <person name="Li M."/>
        </authorList>
    </citation>
    <scope>NUCLEOTIDE SEQUENCE [LARGE SCALE GENOMIC DNA]</scope>
    <source>
        <strain evidence="5">SpSt-897</strain>
    </source>
</reference>
<evidence type="ECO:0000313" key="5">
    <source>
        <dbReference type="EMBL" id="HGF34913.1"/>
    </source>
</evidence>
<dbReference type="AlphaFoldDB" id="A0A7C3ZBM7"/>
<dbReference type="InterPro" id="IPR032823">
    <property type="entry name" value="BCA_ABC_TP_C"/>
</dbReference>
<name>A0A7C3ZBM7_9BACT</name>